<dbReference type="PANTHER" id="PTHR42877">
    <property type="entry name" value="L-ORNITHINE N(5)-MONOOXYGENASE-RELATED"/>
    <property type="match status" value="1"/>
</dbReference>
<dbReference type="InterPro" id="IPR036188">
    <property type="entry name" value="FAD/NAD-bd_sf"/>
</dbReference>
<dbReference type="InterPro" id="IPR051209">
    <property type="entry name" value="FAD-bind_Monooxygenase_sf"/>
</dbReference>
<dbReference type="PRINTS" id="PR00411">
    <property type="entry name" value="PNDRDTASEI"/>
</dbReference>
<protein>
    <submittedName>
        <fullName evidence="2">Cation diffusion facilitator CzcD-associated flavoprotein CzcO</fullName>
    </submittedName>
</protein>
<dbReference type="Pfam" id="PF13738">
    <property type="entry name" value="Pyr_redox_3"/>
    <property type="match status" value="1"/>
</dbReference>
<dbReference type="SUPFAM" id="SSF51905">
    <property type="entry name" value="FAD/NAD(P)-binding domain"/>
    <property type="match status" value="2"/>
</dbReference>
<keyword evidence="3" id="KW-1185">Reference proteome</keyword>
<dbReference type="Proteomes" id="UP000317209">
    <property type="component" value="Unassembled WGS sequence"/>
</dbReference>
<feature type="compositionally biased region" description="Basic and acidic residues" evidence="1">
    <location>
        <begin position="243"/>
        <end position="262"/>
    </location>
</feature>
<dbReference type="EMBL" id="VFOX01000001">
    <property type="protein sequence ID" value="TQL85590.1"/>
    <property type="molecule type" value="Genomic_DNA"/>
</dbReference>
<dbReference type="RefSeq" id="WP_170198073.1">
    <property type="nucleotide sequence ID" value="NZ_VFOX01000001.1"/>
</dbReference>
<evidence type="ECO:0000313" key="2">
    <source>
        <dbReference type="EMBL" id="TQL85590.1"/>
    </source>
</evidence>
<accession>A0A543BL71</accession>
<name>A0A543BL71_9MICO</name>
<evidence type="ECO:0000256" key="1">
    <source>
        <dbReference type="SAM" id="MobiDB-lite"/>
    </source>
</evidence>
<organism evidence="2 3">
    <name type="scientific">Microbacterium saperdae</name>
    <dbReference type="NCBI Taxonomy" id="69368"/>
    <lineage>
        <taxon>Bacteria</taxon>
        <taxon>Bacillati</taxon>
        <taxon>Actinomycetota</taxon>
        <taxon>Actinomycetes</taxon>
        <taxon>Micrococcales</taxon>
        <taxon>Microbacteriaceae</taxon>
        <taxon>Microbacterium</taxon>
    </lineage>
</organism>
<sequence length="491" mass="53674">MTVVDVDVLVVGAGFSGIAAAMMLKQTGLSFQILERASTLGGTWRDNVYPGVACDVPSHLYSLATHPDPRWSRLFAPGAEIREYLERVASAEGIDARMRFDSPVRRASWTGSQWLVEVGGTNPRTLSSQSIVLACGRLTEPQFPRIPGLGGFPGPTMHTARWSPDTELRNRRVALVGTGASAVQLLPELVAEGATVTLFQRTPPWVLPKGDRAITPEERERMSSVPGALEEVRKQLFDEGEARYASRSGERQATKAAREAARSHLRSQVADPGLRESLMPRYPFGCKRVLLSDDFYPALASPAVTLEPSALAAIRGEELVAASGSIHRADLLVFATGFETIHQPYADIVEGEDGYTLAEHWSSGMASVGSTLVARFPDLYILNGPNAALGHNSSLLMIEEQCRLIERCVRDRRRPVRVSTHAQASYTEGIIRRSRGTPWVSGGCTNWYVDERNGRLSLLWPGTVGDFREEIDRIFPIGADGRVLAEAEAAR</sequence>
<dbReference type="Gene3D" id="3.50.50.60">
    <property type="entry name" value="FAD/NAD(P)-binding domain"/>
    <property type="match status" value="2"/>
</dbReference>
<gene>
    <name evidence="2" type="ORF">FB560_1215</name>
</gene>
<dbReference type="AlphaFoldDB" id="A0A543BL71"/>
<proteinExistence type="predicted"/>
<evidence type="ECO:0000313" key="3">
    <source>
        <dbReference type="Proteomes" id="UP000317209"/>
    </source>
</evidence>
<reference evidence="2 3" key="1">
    <citation type="submission" date="2019-06" db="EMBL/GenBank/DDBJ databases">
        <title>Sequencing the genomes of 1000 actinobacteria strains.</title>
        <authorList>
            <person name="Klenk H.-P."/>
        </authorList>
    </citation>
    <scope>NUCLEOTIDE SEQUENCE [LARGE SCALE GENOMIC DNA]</scope>
    <source>
        <strain evidence="2 3">DSM 20169</strain>
    </source>
</reference>
<dbReference type="PANTHER" id="PTHR42877:SF4">
    <property type="entry name" value="FAD_NAD(P)-BINDING DOMAIN-CONTAINING PROTEIN-RELATED"/>
    <property type="match status" value="1"/>
</dbReference>
<comment type="caution">
    <text evidence="2">The sequence shown here is derived from an EMBL/GenBank/DDBJ whole genome shotgun (WGS) entry which is preliminary data.</text>
</comment>
<feature type="region of interest" description="Disordered" evidence="1">
    <location>
        <begin position="243"/>
        <end position="266"/>
    </location>
</feature>